<dbReference type="GO" id="GO:0005886">
    <property type="term" value="C:plasma membrane"/>
    <property type="evidence" value="ECO:0007669"/>
    <property type="project" value="TreeGrafter"/>
</dbReference>
<keyword evidence="9" id="KW-1185">Reference proteome</keyword>
<evidence type="ECO:0000256" key="6">
    <source>
        <dbReference type="SAM" id="Phobius"/>
    </source>
</evidence>
<dbReference type="OrthoDB" id="1748794at2"/>
<dbReference type="AlphaFoldDB" id="A0A371B0A4"/>
<feature type="transmembrane region" description="Helical" evidence="6">
    <location>
        <begin position="12"/>
        <end position="35"/>
    </location>
</feature>
<name>A0A371B0A4_9FIRM</name>
<keyword evidence="3 6" id="KW-0812">Transmembrane</keyword>
<evidence type="ECO:0000313" key="8">
    <source>
        <dbReference type="EMBL" id="RDU25265.1"/>
    </source>
</evidence>
<evidence type="ECO:0000256" key="4">
    <source>
        <dbReference type="ARBA" id="ARBA00022989"/>
    </source>
</evidence>
<dbReference type="PANTHER" id="PTHR37820:SF1">
    <property type="entry name" value="CELL DIVISION PROTEIN FTSQ"/>
    <property type="match status" value="1"/>
</dbReference>
<gene>
    <name evidence="8" type="ORF">DWV06_00225</name>
</gene>
<evidence type="ECO:0000313" key="9">
    <source>
        <dbReference type="Proteomes" id="UP000255036"/>
    </source>
</evidence>
<dbReference type="EMBL" id="QRCT01000002">
    <property type="protein sequence ID" value="RDU25265.1"/>
    <property type="molecule type" value="Genomic_DNA"/>
</dbReference>
<keyword evidence="4 6" id="KW-1133">Transmembrane helix</keyword>
<dbReference type="PANTHER" id="PTHR37820">
    <property type="entry name" value="CELL DIVISION PROTEIN DIVIB"/>
    <property type="match status" value="1"/>
</dbReference>
<evidence type="ECO:0000259" key="7">
    <source>
        <dbReference type="Pfam" id="PF08478"/>
    </source>
</evidence>
<keyword evidence="1" id="KW-1003">Cell membrane</keyword>
<evidence type="ECO:0000256" key="5">
    <source>
        <dbReference type="ARBA" id="ARBA00023306"/>
    </source>
</evidence>
<sequence>MAKLKKKRRKRKLLRHFLIIIGVVAVSMLILVFGFQVKSVKVTGNEQYSDQEIRNIVMADEKIDNSIYFYLKNKFGKQKTIPFVDTLNVTLLSPSTIQIEVYEKGIVGYFKHLENYMYFDKDGIVVESSNQLIDGVPQIKGLSFKEVVLYEKLPVKNEEIFTTILNLAQAINKYNVHPDVIKFNKEQEVILQLGKIKVLLGKDQLMREKIQKMSSLIPNLEGMTGTLHLENVAENTKDIIFEKK</sequence>
<accession>A0A371B0A4</accession>
<dbReference type="RefSeq" id="WP_115480170.1">
    <property type="nucleotide sequence ID" value="NZ_QRCT01000002.1"/>
</dbReference>
<feature type="domain" description="POTRA" evidence="7">
    <location>
        <begin position="35"/>
        <end position="103"/>
    </location>
</feature>
<comment type="caution">
    <text evidence="8">The sequence shown here is derived from an EMBL/GenBank/DDBJ whole genome shotgun (WGS) entry which is preliminary data.</text>
</comment>
<proteinExistence type="predicted"/>
<evidence type="ECO:0000256" key="1">
    <source>
        <dbReference type="ARBA" id="ARBA00022475"/>
    </source>
</evidence>
<keyword evidence="2 8" id="KW-0132">Cell division</keyword>
<dbReference type="Pfam" id="PF08478">
    <property type="entry name" value="POTRA_1"/>
    <property type="match status" value="1"/>
</dbReference>
<keyword evidence="6" id="KW-0472">Membrane</keyword>
<dbReference type="InterPro" id="IPR050487">
    <property type="entry name" value="FtsQ_DivIB"/>
</dbReference>
<evidence type="ECO:0000256" key="2">
    <source>
        <dbReference type="ARBA" id="ARBA00022618"/>
    </source>
</evidence>
<dbReference type="InterPro" id="IPR013685">
    <property type="entry name" value="POTRA_FtsQ_type"/>
</dbReference>
<evidence type="ECO:0000256" key="3">
    <source>
        <dbReference type="ARBA" id="ARBA00022692"/>
    </source>
</evidence>
<organism evidence="8 9">
    <name type="scientific">Anaerosacchariphilus polymeriproducens</name>
    <dbReference type="NCBI Taxonomy" id="1812858"/>
    <lineage>
        <taxon>Bacteria</taxon>
        <taxon>Bacillati</taxon>
        <taxon>Bacillota</taxon>
        <taxon>Clostridia</taxon>
        <taxon>Lachnospirales</taxon>
        <taxon>Lachnospiraceae</taxon>
        <taxon>Anaerosacchariphilus</taxon>
    </lineage>
</organism>
<protein>
    <submittedName>
        <fullName evidence="8">Cell division protein FtsQ</fullName>
    </submittedName>
</protein>
<keyword evidence="5" id="KW-0131">Cell cycle</keyword>
<reference evidence="8 9" key="1">
    <citation type="submission" date="2018-07" db="EMBL/GenBank/DDBJ databases">
        <title>Anaerosacharophilus polymeroproducens gen. nov. sp. nov., an anaerobic bacterium isolated from salt field.</title>
        <authorList>
            <person name="Kim W."/>
            <person name="Yang S.-H."/>
            <person name="Oh J."/>
            <person name="Lee J.-H."/>
            <person name="Kwon K.K."/>
        </authorList>
    </citation>
    <scope>NUCLEOTIDE SEQUENCE [LARGE SCALE GENOMIC DNA]</scope>
    <source>
        <strain evidence="8 9">MCWD5</strain>
    </source>
</reference>
<dbReference type="Proteomes" id="UP000255036">
    <property type="component" value="Unassembled WGS sequence"/>
</dbReference>
<dbReference type="GO" id="GO:0051301">
    <property type="term" value="P:cell division"/>
    <property type="evidence" value="ECO:0007669"/>
    <property type="project" value="UniProtKB-KW"/>
</dbReference>